<keyword evidence="2" id="KW-1133">Transmembrane helix</keyword>
<keyword evidence="2" id="KW-0472">Membrane</keyword>
<dbReference type="EMBL" id="RCNU01000009">
    <property type="protein sequence ID" value="RWQ93683.1"/>
    <property type="molecule type" value="Genomic_DNA"/>
</dbReference>
<gene>
    <name evidence="3" type="ORF">C8Q69DRAFT_331996</name>
</gene>
<dbReference type="PANTHER" id="PTHR40623:SF2">
    <property type="entry name" value="INTEGRAL MEMBRANE PROTEIN"/>
    <property type="match status" value="1"/>
</dbReference>
<keyword evidence="2" id="KW-0812">Transmembrane</keyword>
<feature type="compositionally biased region" description="Basic and acidic residues" evidence="1">
    <location>
        <begin position="172"/>
        <end position="181"/>
    </location>
</feature>
<protein>
    <submittedName>
        <fullName evidence="3">Uncharacterized protein</fullName>
    </submittedName>
</protein>
<reference evidence="3 4" key="1">
    <citation type="journal article" date="2018" name="Front. Microbiol.">
        <title>Genomic and genetic insights into a cosmopolitan fungus, Paecilomyces variotii (Eurotiales).</title>
        <authorList>
            <person name="Urquhart A.S."/>
            <person name="Mondo S.J."/>
            <person name="Makela M.R."/>
            <person name="Hane J.K."/>
            <person name="Wiebenga A."/>
            <person name="He G."/>
            <person name="Mihaltcheva S."/>
            <person name="Pangilinan J."/>
            <person name="Lipzen A."/>
            <person name="Barry K."/>
            <person name="de Vries R.P."/>
            <person name="Grigoriev I.V."/>
            <person name="Idnurm A."/>
        </authorList>
    </citation>
    <scope>NUCLEOTIDE SEQUENCE [LARGE SCALE GENOMIC DNA]</scope>
    <source>
        <strain evidence="3 4">CBS 101075</strain>
    </source>
</reference>
<sequence>MAFWTGWQLWEKMCLVLGGLIFVVLVYALCILSYNKRTIRKLGATNLYQKTDLNQNRDSSDTRRDDIPFGARALESGIQIEGIWISNHNTPVPSPYQSGTPVGSRSPSPSRLAAQLSTVVANSKERQRLPTAPPGLHLNDALTPGYRGSYSSVPKRKTGPEDENEQNTFALERLDSRRKSYSETCQSHTPRTSGSMINLNRYSESDSGNMNATIPLDIYGRRPETGFSRLHDDASEEFGEAVTRLLNERMSSHWQTVDPENDCRQVDLEAMNNHRRSHVAETGQLGTPRNSILKLQNEDINSALSGDVFRSNPDPRRQDPRG</sequence>
<dbReference type="GeneID" id="39596764"/>
<feature type="compositionally biased region" description="Polar residues" evidence="1">
    <location>
        <begin position="91"/>
        <end position="121"/>
    </location>
</feature>
<evidence type="ECO:0000313" key="4">
    <source>
        <dbReference type="Proteomes" id="UP000283841"/>
    </source>
</evidence>
<dbReference type="RefSeq" id="XP_028483328.1">
    <property type="nucleotide sequence ID" value="XM_028627487.1"/>
</dbReference>
<dbReference type="Proteomes" id="UP000283841">
    <property type="component" value="Unassembled WGS sequence"/>
</dbReference>
<comment type="caution">
    <text evidence="3">The sequence shown here is derived from an EMBL/GenBank/DDBJ whole genome shotgun (WGS) entry which is preliminary data.</text>
</comment>
<feature type="region of interest" description="Disordered" evidence="1">
    <location>
        <begin position="303"/>
        <end position="322"/>
    </location>
</feature>
<feature type="compositionally biased region" description="Polar residues" evidence="1">
    <location>
        <begin position="182"/>
        <end position="208"/>
    </location>
</feature>
<feature type="compositionally biased region" description="Basic and acidic residues" evidence="1">
    <location>
        <begin position="313"/>
        <end position="322"/>
    </location>
</feature>
<dbReference type="VEuPathDB" id="FungiDB:C8Q69DRAFT_331996"/>
<dbReference type="PANTHER" id="PTHR40623">
    <property type="entry name" value="INTEGRAL MEMBRANE PROTEIN"/>
    <property type="match status" value="1"/>
</dbReference>
<name>A0A443HPC3_BYSSP</name>
<feature type="transmembrane region" description="Helical" evidence="2">
    <location>
        <begin position="15"/>
        <end position="34"/>
    </location>
</feature>
<dbReference type="STRING" id="264951.A0A443HPC3"/>
<feature type="region of interest" description="Disordered" evidence="1">
    <location>
        <begin position="91"/>
        <end position="208"/>
    </location>
</feature>
<dbReference type="AlphaFoldDB" id="A0A443HPC3"/>
<evidence type="ECO:0000313" key="3">
    <source>
        <dbReference type="EMBL" id="RWQ93683.1"/>
    </source>
</evidence>
<accession>A0A443HPC3</accession>
<keyword evidence="4" id="KW-1185">Reference proteome</keyword>
<proteinExistence type="predicted"/>
<evidence type="ECO:0000256" key="2">
    <source>
        <dbReference type="SAM" id="Phobius"/>
    </source>
</evidence>
<evidence type="ECO:0000256" key="1">
    <source>
        <dbReference type="SAM" id="MobiDB-lite"/>
    </source>
</evidence>
<organism evidence="3 4">
    <name type="scientific">Byssochlamys spectabilis</name>
    <name type="common">Paecilomyces variotii</name>
    <dbReference type="NCBI Taxonomy" id="264951"/>
    <lineage>
        <taxon>Eukaryota</taxon>
        <taxon>Fungi</taxon>
        <taxon>Dikarya</taxon>
        <taxon>Ascomycota</taxon>
        <taxon>Pezizomycotina</taxon>
        <taxon>Eurotiomycetes</taxon>
        <taxon>Eurotiomycetidae</taxon>
        <taxon>Eurotiales</taxon>
        <taxon>Thermoascaceae</taxon>
        <taxon>Paecilomyces</taxon>
    </lineage>
</organism>